<proteinExistence type="predicted"/>
<evidence type="ECO:0000256" key="2">
    <source>
        <dbReference type="SAM" id="Phobius"/>
    </source>
</evidence>
<name>A0A2H6BS81_MICAE</name>
<sequence length="185" mass="20732">MSNGEKGEKGLNAIWNQLLRFLGEPLQEDNGNYSAMRLMGLLALGASIYFGTLLFSKSNQQQAIFKESVDIIKQSNPLSAEKKALLEKIIDSQNSTLATQEQNDFSEEFWIVLSFLSFGFGGKFVQKIVEPKEGRDFTEKDKDMQINTPVKETSSDALTSTKEIKEESSSKEEEDAKKSMVQSLE</sequence>
<dbReference type="AlphaFoldDB" id="A0A2H6BS81"/>
<keyword evidence="2" id="KW-0472">Membrane</keyword>
<evidence type="ECO:0000313" key="3">
    <source>
        <dbReference type="EMBL" id="GBD53036.1"/>
    </source>
</evidence>
<keyword evidence="2" id="KW-1133">Transmembrane helix</keyword>
<keyword evidence="2" id="KW-0812">Transmembrane</keyword>
<evidence type="ECO:0000256" key="1">
    <source>
        <dbReference type="SAM" id="MobiDB-lite"/>
    </source>
</evidence>
<dbReference type="EMBL" id="BEYQ01000006">
    <property type="protein sequence ID" value="GBD53036.1"/>
    <property type="molecule type" value="Genomic_DNA"/>
</dbReference>
<organism evidence="3 4">
    <name type="scientific">Microcystis aeruginosa NIES-298</name>
    <dbReference type="NCBI Taxonomy" id="449468"/>
    <lineage>
        <taxon>Bacteria</taxon>
        <taxon>Bacillati</taxon>
        <taxon>Cyanobacteriota</taxon>
        <taxon>Cyanophyceae</taxon>
        <taxon>Oscillatoriophycideae</taxon>
        <taxon>Chroococcales</taxon>
        <taxon>Microcystaceae</taxon>
        <taxon>Microcystis</taxon>
    </lineage>
</organism>
<accession>A0A2H6BS81</accession>
<feature type="compositionally biased region" description="Polar residues" evidence="1">
    <location>
        <begin position="145"/>
        <end position="159"/>
    </location>
</feature>
<comment type="caution">
    <text evidence="3">The sequence shown here is derived from an EMBL/GenBank/DDBJ whole genome shotgun (WGS) entry which is preliminary data.</text>
</comment>
<dbReference type="Proteomes" id="UP000236321">
    <property type="component" value="Unassembled WGS sequence"/>
</dbReference>
<reference evidence="4" key="1">
    <citation type="submission" date="2017-12" db="EMBL/GenBank/DDBJ databases">
        <title>Improved Draft Genome Sequence of Microcystis aeruginosa NIES-298, a Microcystin-Producing Cyanobacterium from Lake Kasumigaura, Japan.</title>
        <authorList>
            <person name="Yamaguchi H."/>
            <person name="Suzuki S."/>
            <person name="Kawachi M."/>
        </authorList>
    </citation>
    <scope>NUCLEOTIDE SEQUENCE [LARGE SCALE GENOMIC DNA]</scope>
    <source>
        <strain evidence="4">NIES-298</strain>
    </source>
</reference>
<evidence type="ECO:0000313" key="4">
    <source>
        <dbReference type="Proteomes" id="UP000236321"/>
    </source>
</evidence>
<gene>
    <name evidence="3" type="ORF">BGM30_21290</name>
</gene>
<dbReference type="RefSeq" id="WP_024969441.1">
    <property type="nucleotide sequence ID" value="NZ_BEIU01000001.1"/>
</dbReference>
<feature type="transmembrane region" description="Helical" evidence="2">
    <location>
        <begin position="35"/>
        <end position="56"/>
    </location>
</feature>
<feature type="compositionally biased region" description="Basic and acidic residues" evidence="1">
    <location>
        <begin position="162"/>
        <end position="178"/>
    </location>
</feature>
<protein>
    <submittedName>
        <fullName evidence="3">Uncharacterized protein</fullName>
    </submittedName>
</protein>
<feature type="region of interest" description="Disordered" evidence="1">
    <location>
        <begin position="136"/>
        <end position="185"/>
    </location>
</feature>